<evidence type="ECO:0000313" key="7">
    <source>
        <dbReference type="Proteomes" id="UP000663862"/>
    </source>
</evidence>
<dbReference type="EMBL" id="CAJOBR010027577">
    <property type="protein sequence ID" value="CAF4977026.1"/>
    <property type="molecule type" value="Genomic_DNA"/>
</dbReference>
<dbReference type="PANTHER" id="PTHR12011">
    <property type="entry name" value="ADHESION G-PROTEIN COUPLED RECEPTOR"/>
    <property type="match status" value="1"/>
</dbReference>
<evidence type="ECO:0000256" key="1">
    <source>
        <dbReference type="ARBA" id="ARBA00004370"/>
    </source>
</evidence>
<name>A0A821IA67_9BILA</name>
<evidence type="ECO:0000313" key="6">
    <source>
        <dbReference type="EMBL" id="CAF4977026.1"/>
    </source>
</evidence>
<evidence type="ECO:0000256" key="3">
    <source>
        <dbReference type="ARBA" id="ARBA00022989"/>
    </source>
</evidence>
<sequence length="329" mass="36662">FQVLPEYKPSGFPEYFCSFYDTTYQKWNDFGCTHPTHNESLDRYQCNCNHTTTFALVWSPKVCQCNTSEVLLPNCTCITKPKGQEWAVEILKNTTNSTVIADALSVYISAVAKTNETVNQNNFLTVDQIDYYVNNMTNVNVSRNTDDSILLAKQPYQGNNETILGASFLTGSGGEIISTLNVSNVSQSYLSAAAIVSDKSLIGATSLNILIIDKPTTYETVSNSTEQRIASSVIVVGIQRGDPMPAPFTISLYFQVLSDFEPKVPADYFCSFYDTSNHIWNESGCTKPTFKNSLNRYECSCNHTTTFALIWLPKVPLTRYLNSQDIASL</sequence>
<feature type="non-terminal residue" evidence="5">
    <location>
        <position position="1"/>
    </location>
</feature>
<dbReference type="InterPro" id="IPR046338">
    <property type="entry name" value="GAIN_dom_sf"/>
</dbReference>
<keyword evidence="4" id="KW-0472">Membrane</keyword>
<keyword evidence="3" id="KW-1133">Transmembrane helix</keyword>
<dbReference type="Gene3D" id="2.60.220.50">
    <property type="match status" value="1"/>
</dbReference>
<accession>A0A821IA67</accession>
<evidence type="ECO:0008006" key="8">
    <source>
        <dbReference type="Google" id="ProtNLM"/>
    </source>
</evidence>
<dbReference type="SMART" id="SM00303">
    <property type="entry name" value="GPS"/>
    <property type="match status" value="2"/>
</dbReference>
<proteinExistence type="predicted"/>
<dbReference type="InterPro" id="IPR000203">
    <property type="entry name" value="GPS"/>
</dbReference>
<organism evidence="5 7">
    <name type="scientific">Rotaria socialis</name>
    <dbReference type="NCBI Taxonomy" id="392032"/>
    <lineage>
        <taxon>Eukaryota</taxon>
        <taxon>Metazoa</taxon>
        <taxon>Spiralia</taxon>
        <taxon>Gnathifera</taxon>
        <taxon>Rotifera</taxon>
        <taxon>Eurotatoria</taxon>
        <taxon>Bdelloidea</taxon>
        <taxon>Philodinida</taxon>
        <taxon>Philodinidae</taxon>
        <taxon>Rotaria</taxon>
    </lineage>
</organism>
<comment type="caution">
    <text evidence="5">The sequence shown here is derived from an EMBL/GenBank/DDBJ whole genome shotgun (WGS) entry which is preliminary data.</text>
</comment>
<feature type="non-terminal residue" evidence="5">
    <location>
        <position position="329"/>
    </location>
</feature>
<dbReference type="Proteomes" id="UP000663848">
    <property type="component" value="Unassembled WGS sequence"/>
</dbReference>
<comment type="subcellular location">
    <subcellularLocation>
        <location evidence="1">Membrane</location>
    </subcellularLocation>
</comment>
<keyword evidence="2" id="KW-0812">Transmembrane</keyword>
<dbReference type="PANTHER" id="PTHR12011:SF347">
    <property type="entry name" value="FI21270P1-RELATED"/>
    <property type="match status" value="1"/>
</dbReference>
<evidence type="ECO:0000313" key="5">
    <source>
        <dbReference type="EMBL" id="CAF4698447.1"/>
    </source>
</evidence>
<evidence type="ECO:0000256" key="2">
    <source>
        <dbReference type="ARBA" id="ARBA00022692"/>
    </source>
</evidence>
<dbReference type="GO" id="GO:0005886">
    <property type="term" value="C:plasma membrane"/>
    <property type="evidence" value="ECO:0007669"/>
    <property type="project" value="TreeGrafter"/>
</dbReference>
<dbReference type="EMBL" id="CAJOBQ010009386">
    <property type="protein sequence ID" value="CAF4698447.1"/>
    <property type="molecule type" value="Genomic_DNA"/>
</dbReference>
<dbReference type="AlphaFoldDB" id="A0A821IA67"/>
<evidence type="ECO:0000256" key="4">
    <source>
        <dbReference type="ARBA" id="ARBA00023136"/>
    </source>
</evidence>
<protein>
    <recommendedName>
        <fullName evidence="8">GPS domain-containing protein</fullName>
    </recommendedName>
</protein>
<reference evidence="5" key="1">
    <citation type="submission" date="2021-02" db="EMBL/GenBank/DDBJ databases">
        <authorList>
            <person name="Nowell W R."/>
        </authorList>
    </citation>
    <scope>NUCLEOTIDE SEQUENCE</scope>
</reference>
<gene>
    <name evidence="6" type="ORF">QYT958_LOCUS35787</name>
    <name evidence="5" type="ORF">TSG867_LOCUS33214</name>
</gene>
<dbReference type="Proteomes" id="UP000663862">
    <property type="component" value="Unassembled WGS sequence"/>
</dbReference>
<dbReference type="Pfam" id="PF01825">
    <property type="entry name" value="GPS"/>
    <property type="match status" value="2"/>
</dbReference>
<dbReference type="SUPFAM" id="SSF57184">
    <property type="entry name" value="Growth factor receptor domain"/>
    <property type="match status" value="1"/>
</dbReference>
<dbReference type="InterPro" id="IPR009030">
    <property type="entry name" value="Growth_fac_rcpt_cys_sf"/>
</dbReference>